<dbReference type="RefSeq" id="WP_344730675.1">
    <property type="nucleotide sequence ID" value="NZ_BAAAUS010000070.1"/>
</dbReference>
<keyword evidence="7" id="KW-1185">Reference proteome</keyword>
<sequence length="336" mass="36126">MASSKPRVVITHWVHDDVIDHLHQFSTPVPVAGRTVLSRDEVLARARDADGLLACMTDRVDDDLLDRCPRLRVISATLKGYDNFDAAACTQHGVWLTALPSQLTAPTAELCIGLIIGLMRHVAAGDRHVRSGAFRGWRPELYGAGLAGSTVGMIGMGAIGQALARRLRAFDARVLYHDVRPLMPEHEAELDVRRASLDELLGAGHVVLPLLPLRDDTAGLLDRSALARMRTGAYLVNVSRGSVVDEAAVADALESGRLGGYAADVFALEDWARADRPGRIDPTLLMHPNTLFTPHLGSGVDDVRRAMSHAAVDQIAQALAGGRPEYAVNDAHSGTT</sequence>
<dbReference type="Pfam" id="PF02826">
    <property type="entry name" value="2-Hacid_dh_C"/>
    <property type="match status" value="1"/>
</dbReference>
<dbReference type="PANTHER" id="PTHR10996:SF257">
    <property type="entry name" value="GLYOXYLATE REDUCTASE 1"/>
    <property type="match status" value="1"/>
</dbReference>
<dbReference type="SUPFAM" id="SSF52283">
    <property type="entry name" value="Formate/glycerate dehydrogenase catalytic domain-like"/>
    <property type="match status" value="1"/>
</dbReference>
<dbReference type="Pfam" id="PF00389">
    <property type="entry name" value="2-Hacid_dh"/>
    <property type="match status" value="1"/>
</dbReference>
<comment type="caution">
    <text evidence="6">The sequence shown here is derived from an EMBL/GenBank/DDBJ whole genome shotgun (WGS) entry which is preliminary data.</text>
</comment>
<evidence type="ECO:0000256" key="2">
    <source>
        <dbReference type="ARBA" id="ARBA00023002"/>
    </source>
</evidence>
<dbReference type="EMBL" id="JBHUCO010000086">
    <property type="protein sequence ID" value="MFD1524546.1"/>
    <property type="molecule type" value="Genomic_DNA"/>
</dbReference>
<dbReference type="SUPFAM" id="SSF51735">
    <property type="entry name" value="NAD(P)-binding Rossmann-fold domains"/>
    <property type="match status" value="1"/>
</dbReference>
<dbReference type="PANTHER" id="PTHR10996">
    <property type="entry name" value="2-HYDROXYACID DEHYDROGENASE-RELATED"/>
    <property type="match status" value="1"/>
</dbReference>
<name>A0ABW4FBH8_9PSEU</name>
<dbReference type="InterPro" id="IPR029753">
    <property type="entry name" value="D-isomer_DH_CS"/>
</dbReference>
<dbReference type="Proteomes" id="UP001597114">
    <property type="component" value="Unassembled WGS sequence"/>
</dbReference>
<organism evidence="6 7">
    <name type="scientific">Pseudonocardia yunnanensis</name>
    <dbReference type="NCBI Taxonomy" id="58107"/>
    <lineage>
        <taxon>Bacteria</taxon>
        <taxon>Bacillati</taxon>
        <taxon>Actinomycetota</taxon>
        <taxon>Actinomycetes</taxon>
        <taxon>Pseudonocardiales</taxon>
        <taxon>Pseudonocardiaceae</taxon>
        <taxon>Pseudonocardia</taxon>
    </lineage>
</organism>
<evidence type="ECO:0000256" key="3">
    <source>
        <dbReference type="RuleBase" id="RU003719"/>
    </source>
</evidence>
<evidence type="ECO:0000256" key="1">
    <source>
        <dbReference type="ARBA" id="ARBA00005854"/>
    </source>
</evidence>
<accession>A0ABW4FBH8</accession>
<dbReference type="InterPro" id="IPR036291">
    <property type="entry name" value="NAD(P)-bd_dom_sf"/>
</dbReference>
<evidence type="ECO:0000259" key="4">
    <source>
        <dbReference type="Pfam" id="PF00389"/>
    </source>
</evidence>
<dbReference type="InterPro" id="IPR006140">
    <property type="entry name" value="D-isomer_DH_NAD-bd"/>
</dbReference>
<dbReference type="Gene3D" id="3.40.50.720">
    <property type="entry name" value="NAD(P)-binding Rossmann-like Domain"/>
    <property type="match status" value="2"/>
</dbReference>
<evidence type="ECO:0000313" key="7">
    <source>
        <dbReference type="Proteomes" id="UP001597114"/>
    </source>
</evidence>
<evidence type="ECO:0000313" key="6">
    <source>
        <dbReference type="EMBL" id="MFD1524546.1"/>
    </source>
</evidence>
<proteinExistence type="inferred from homology"/>
<reference evidence="7" key="1">
    <citation type="journal article" date="2019" name="Int. J. Syst. Evol. Microbiol.">
        <title>The Global Catalogue of Microorganisms (GCM) 10K type strain sequencing project: providing services to taxonomists for standard genome sequencing and annotation.</title>
        <authorList>
            <consortium name="The Broad Institute Genomics Platform"/>
            <consortium name="The Broad Institute Genome Sequencing Center for Infectious Disease"/>
            <person name="Wu L."/>
            <person name="Ma J."/>
        </authorList>
    </citation>
    <scope>NUCLEOTIDE SEQUENCE [LARGE SCALE GENOMIC DNA]</scope>
    <source>
        <strain evidence="7">CCM 7043</strain>
    </source>
</reference>
<dbReference type="InterPro" id="IPR006139">
    <property type="entry name" value="D-isomer_2_OHA_DH_cat_dom"/>
</dbReference>
<evidence type="ECO:0000259" key="5">
    <source>
        <dbReference type="Pfam" id="PF02826"/>
    </source>
</evidence>
<dbReference type="InterPro" id="IPR050223">
    <property type="entry name" value="D-isomer_2-hydroxyacid_DH"/>
</dbReference>
<feature type="domain" description="D-isomer specific 2-hydroxyacid dehydrogenase NAD-binding" evidence="5">
    <location>
        <begin position="112"/>
        <end position="297"/>
    </location>
</feature>
<feature type="domain" description="D-isomer specific 2-hydroxyacid dehydrogenase catalytic" evidence="4">
    <location>
        <begin position="8"/>
        <end position="329"/>
    </location>
</feature>
<protein>
    <submittedName>
        <fullName evidence="6">NAD(P)-dependent oxidoreductase</fullName>
    </submittedName>
</protein>
<keyword evidence="2 3" id="KW-0560">Oxidoreductase</keyword>
<gene>
    <name evidence="6" type="ORF">ACFSJD_44185</name>
</gene>
<comment type="similarity">
    <text evidence="1 3">Belongs to the D-isomer specific 2-hydroxyacid dehydrogenase family.</text>
</comment>
<dbReference type="PROSITE" id="PS00671">
    <property type="entry name" value="D_2_HYDROXYACID_DH_3"/>
    <property type="match status" value="1"/>
</dbReference>